<sequence length="187" mass="20964">MVEKTREALDEEGWLHSGDIGKFDQDDFLYLTGRIKGGENVPPVPIENALKEEVPIVSNAVLIGDKRRFLSMLITLKCTMHPNTLQPGDDLTPDAIQFCQQLGSSATRVSEVVRYKDPAIYKAIQEGLDRVNKTAVSNAQRVQKWTILEKDFSIDGGELGPTLKLKRPVILDMYAKVIEEFYKEAGK</sequence>
<dbReference type="PANTHER" id="PTHR43272:SF32">
    <property type="entry name" value="AMP-DEPENDENT SYNTHETASE_LIGASE DOMAIN-CONTAINING PROTEIN"/>
    <property type="match status" value="1"/>
</dbReference>
<reference evidence="4" key="1">
    <citation type="journal article" date="2022" name="bioRxiv">
        <title>Sequencing and chromosome-scale assembly of the giantPleurodeles waltlgenome.</title>
        <authorList>
            <person name="Brown T."/>
            <person name="Elewa A."/>
            <person name="Iarovenko S."/>
            <person name="Subramanian E."/>
            <person name="Araus A.J."/>
            <person name="Petzold A."/>
            <person name="Susuki M."/>
            <person name="Suzuki K.-i.T."/>
            <person name="Hayashi T."/>
            <person name="Toyoda A."/>
            <person name="Oliveira C."/>
            <person name="Osipova E."/>
            <person name="Leigh N.D."/>
            <person name="Simon A."/>
            <person name="Yun M.H."/>
        </authorList>
    </citation>
    <scope>NUCLEOTIDE SEQUENCE</scope>
    <source>
        <strain evidence="4">20211129_DDA</strain>
        <tissue evidence="4">Liver</tissue>
    </source>
</reference>
<keyword evidence="3" id="KW-0443">Lipid metabolism</keyword>
<dbReference type="EMBL" id="JANPWB010000001">
    <property type="protein sequence ID" value="KAJ1212740.1"/>
    <property type="molecule type" value="Genomic_DNA"/>
</dbReference>
<protein>
    <recommendedName>
        <fullName evidence="6">AMP-dependent synthetase/ligase domain-containing protein</fullName>
    </recommendedName>
</protein>
<proteinExistence type="predicted"/>
<keyword evidence="1" id="KW-0436">Ligase</keyword>
<dbReference type="AlphaFoldDB" id="A0AAV7WIX1"/>
<evidence type="ECO:0000313" key="5">
    <source>
        <dbReference type="Proteomes" id="UP001066276"/>
    </source>
</evidence>
<dbReference type="Pfam" id="PF23562">
    <property type="entry name" value="AMP-binding_C_3"/>
    <property type="match status" value="1"/>
</dbReference>
<dbReference type="PANTHER" id="PTHR43272">
    <property type="entry name" value="LONG-CHAIN-FATTY-ACID--COA LIGASE"/>
    <property type="match status" value="1"/>
</dbReference>
<name>A0AAV7WIX1_PLEWA</name>
<evidence type="ECO:0000256" key="2">
    <source>
        <dbReference type="ARBA" id="ARBA00022832"/>
    </source>
</evidence>
<keyword evidence="2" id="KW-0276">Fatty acid metabolism</keyword>
<accession>A0AAV7WIX1</accession>
<dbReference type="Proteomes" id="UP001066276">
    <property type="component" value="Chromosome 1_1"/>
</dbReference>
<evidence type="ECO:0000256" key="3">
    <source>
        <dbReference type="ARBA" id="ARBA00023098"/>
    </source>
</evidence>
<dbReference type="GO" id="GO:0016020">
    <property type="term" value="C:membrane"/>
    <property type="evidence" value="ECO:0007669"/>
    <property type="project" value="TreeGrafter"/>
</dbReference>
<keyword evidence="5" id="KW-1185">Reference proteome</keyword>
<evidence type="ECO:0000313" key="4">
    <source>
        <dbReference type="EMBL" id="KAJ1212740.1"/>
    </source>
</evidence>
<gene>
    <name evidence="4" type="ORF">NDU88_000388</name>
</gene>
<dbReference type="Gene3D" id="3.40.50.12780">
    <property type="entry name" value="N-terminal domain of ligase-like"/>
    <property type="match status" value="1"/>
</dbReference>
<dbReference type="InterPro" id="IPR042099">
    <property type="entry name" value="ANL_N_sf"/>
</dbReference>
<dbReference type="GO" id="GO:0005783">
    <property type="term" value="C:endoplasmic reticulum"/>
    <property type="evidence" value="ECO:0007669"/>
    <property type="project" value="TreeGrafter"/>
</dbReference>
<evidence type="ECO:0000256" key="1">
    <source>
        <dbReference type="ARBA" id="ARBA00022598"/>
    </source>
</evidence>
<comment type="caution">
    <text evidence="4">The sequence shown here is derived from an EMBL/GenBank/DDBJ whole genome shotgun (WGS) entry which is preliminary data.</text>
</comment>
<organism evidence="4 5">
    <name type="scientific">Pleurodeles waltl</name>
    <name type="common">Iberian ribbed newt</name>
    <dbReference type="NCBI Taxonomy" id="8319"/>
    <lineage>
        <taxon>Eukaryota</taxon>
        <taxon>Metazoa</taxon>
        <taxon>Chordata</taxon>
        <taxon>Craniata</taxon>
        <taxon>Vertebrata</taxon>
        <taxon>Euteleostomi</taxon>
        <taxon>Amphibia</taxon>
        <taxon>Batrachia</taxon>
        <taxon>Caudata</taxon>
        <taxon>Salamandroidea</taxon>
        <taxon>Salamandridae</taxon>
        <taxon>Pleurodelinae</taxon>
        <taxon>Pleurodeles</taxon>
    </lineage>
</organism>
<evidence type="ECO:0008006" key="6">
    <source>
        <dbReference type="Google" id="ProtNLM"/>
    </source>
</evidence>
<dbReference type="SUPFAM" id="SSF56801">
    <property type="entry name" value="Acetyl-CoA synthetase-like"/>
    <property type="match status" value="1"/>
</dbReference>
<dbReference type="GO" id="GO:0004467">
    <property type="term" value="F:long-chain fatty acid-CoA ligase activity"/>
    <property type="evidence" value="ECO:0007669"/>
    <property type="project" value="TreeGrafter"/>
</dbReference>